<organism evidence="2 3">
    <name type="scientific">Tanacetum coccineum</name>
    <dbReference type="NCBI Taxonomy" id="301880"/>
    <lineage>
        <taxon>Eukaryota</taxon>
        <taxon>Viridiplantae</taxon>
        <taxon>Streptophyta</taxon>
        <taxon>Embryophyta</taxon>
        <taxon>Tracheophyta</taxon>
        <taxon>Spermatophyta</taxon>
        <taxon>Magnoliopsida</taxon>
        <taxon>eudicotyledons</taxon>
        <taxon>Gunneridae</taxon>
        <taxon>Pentapetalae</taxon>
        <taxon>asterids</taxon>
        <taxon>campanulids</taxon>
        <taxon>Asterales</taxon>
        <taxon>Asteraceae</taxon>
        <taxon>Asteroideae</taxon>
        <taxon>Anthemideae</taxon>
        <taxon>Anthemidinae</taxon>
        <taxon>Tanacetum</taxon>
    </lineage>
</organism>
<protein>
    <submittedName>
        <fullName evidence="2">Uncharacterized protein</fullName>
    </submittedName>
</protein>
<gene>
    <name evidence="2" type="ORF">Tco_0819742</name>
</gene>
<evidence type="ECO:0000256" key="1">
    <source>
        <dbReference type="SAM" id="MobiDB-lite"/>
    </source>
</evidence>
<name>A0ABQ5ABE5_9ASTR</name>
<evidence type="ECO:0000313" key="2">
    <source>
        <dbReference type="EMBL" id="GJS98572.1"/>
    </source>
</evidence>
<sequence length="155" mass="17614">MVLPDNQVGSPKSVLDDKALEDSSNDADFNLDLYLNDEEDNGNNVVVPQTPSEEVRTRIYNTVIPPSVIRGVREDRIWDKIGTRLNPNHTERGYSICCENIINMINSIKDLREENRDMFSSINKEIKLMLVIATNMSCVIENDIGKEESKNSLKE</sequence>
<comment type="caution">
    <text evidence="2">The sequence shown here is derived from an EMBL/GenBank/DDBJ whole genome shotgun (WGS) entry which is preliminary data.</text>
</comment>
<dbReference type="EMBL" id="BQNB010012055">
    <property type="protein sequence ID" value="GJS98572.1"/>
    <property type="molecule type" value="Genomic_DNA"/>
</dbReference>
<feature type="region of interest" description="Disordered" evidence="1">
    <location>
        <begin position="1"/>
        <end position="23"/>
    </location>
</feature>
<reference evidence="2" key="1">
    <citation type="journal article" date="2022" name="Int. J. Mol. Sci.">
        <title>Draft Genome of Tanacetum Coccineum: Genomic Comparison of Closely Related Tanacetum-Family Plants.</title>
        <authorList>
            <person name="Yamashiro T."/>
            <person name="Shiraishi A."/>
            <person name="Nakayama K."/>
            <person name="Satake H."/>
        </authorList>
    </citation>
    <scope>NUCLEOTIDE SEQUENCE</scope>
</reference>
<proteinExistence type="predicted"/>
<dbReference type="Proteomes" id="UP001151760">
    <property type="component" value="Unassembled WGS sequence"/>
</dbReference>
<accession>A0ABQ5ABE5</accession>
<keyword evidence="3" id="KW-1185">Reference proteome</keyword>
<evidence type="ECO:0000313" key="3">
    <source>
        <dbReference type="Proteomes" id="UP001151760"/>
    </source>
</evidence>
<reference evidence="2" key="2">
    <citation type="submission" date="2022-01" db="EMBL/GenBank/DDBJ databases">
        <authorList>
            <person name="Yamashiro T."/>
            <person name="Shiraishi A."/>
            <person name="Satake H."/>
            <person name="Nakayama K."/>
        </authorList>
    </citation>
    <scope>NUCLEOTIDE SEQUENCE</scope>
</reference>